<organism evidence="2 3">
    <name type="scientific">Dactylosporangium sucinum</name>
    <dbReference type="NCBI Taxonomy" id="1424081"/>
    <lineage>
        <taxon>Bacteria</taxon>
        <taxon>Bacillati</taxon>
        <taxon>Actinomycetota</taxon>
        <taxon>Actinomycetes</taxon>
        <taxon>Micromonosporales</taxon>
        <taxon>Micromonosporaceae</taxon>
        <taxon>Dactylosporangium</taxon>
    </lineage>
</organism>
<evidence type="ECO:0000313" key="2">
    <source>
        <dbReference type="EMBL" id="GGM89491.1"/>
    </source>
</evidence>
<evidence type="ECO:0000313" key="3">
    <source>
        <dbReference type="Proteomes" id="UP000642070"/>
    </source>
</evidence>
<dbReference type="GO" id="GO:0015074">
    <property type="term" value="P:DNA integration"/>
    <property type="evidence" value="ECO:0007669"/>
    <property type="project" value="InterPro"/>
</dbReference>
<dbReference type="SUPFAM" id="SSF53098">
    <property type="entry name" value="Ribonuclease H-like"/>
    <property type="match status" value="1"/>
</dbReference>
<feature type="domain" description="Integrase catalytic" evidence="1">
    <location>
        <begin position="1"/>
        <end position="60"/>
    </location>
</feature>
<name>A0A917UJ04_9ACTN</name>
<dbReference type="GO" id="GO:0003676">
    <property type="term" value="F:nucleic acid binding"/>
    <property type="evidence" value="ECO:0007669"/>
    <property type="project" value="InterPro"/>
</dbReference>
<dbReference type="PANTHER" id="PTHR46889:SF4">
    <property type="entry name" value="TRANSPOSASE INSO FOR INSERTION SEQUENCE ELEMENT IS911B-RELATED"/>
    <property type="match status" value="1"/>
</dbReference>
<evidence type="ECO:0000259" key="1">
    <source>
        <dbReference type="Pfam" id="PF13683"/>
    </source>
</evidence>
<gene>
    <name evidence="2" type="ORF">GCM10007977_109390</name>
</gene>
<dbReference type="Pfam" id="PF13683">
    <property type="entry name" value="rve_3"/>
    <property type="match status" value="1"/>
</dbReference>
<dbReference type="Proteomes" id="UP000642070">
    <property type="component" value="Unassembled WGS sequence"/>
</dbReference>
<comment type="caution">
    <text evidence="2">The sequence shown here is derived from an EMBL/GenBank/DDBJ whole genome shotgun (WGS) entry which is preliminary data.</text>
</comment>
<dbReference type="InterPro" id="IPR001584">
    <property type="entry name" value="Integrase_cat-core"/>
</dbReference>
<dbReference type="InterPro" id="IPR050900">
    <property type="entry name" value="Transposase_IS3/IS150/IS904"/>
</dbReference>
<dbReference type="EMBL" id="BMPI01000130">
    <property type="protein sequence ID" value="GGM89491.1"/>
    <property type="molecule type" value="Genomic_DNA"/>
</dbReference>
<accession>A0A917UJ04</accession>
<sequence>MGRVGSCYDNAVAESFFASLKAEIGTRVFATRADARRAVFAYITYYNRNRLHSTLNRQTPYEARVCYCPPIALAA</sequence>
<proteinExistence type="predicted"/>
<dbReference type="InterPro" id="IPR012337">
    <property type="entry name" value="RNaseH-like_sf"/>
</dbReference>
<dbReference type="AlphaFoldDB" id="A0A917UJ04"/>
<keyword evidence="3" id="KW-1185">Reference proteome</keyword>
<reference evidence="2" key="2">
    <citation type="submission" date="2020-09" db="EMBL/GenBank/DDBJ databases">
        <authorList>
            <person name="Sun Q."/>
            <person name="Ohkuma M."/>
        </authorList>
    </citation>
    <scope>NUCLEOTIDE SEQUENCE</scope>
    <source>
        <strain evidence="2">JCM 19831</strain>
    </source>
</reference>
<reference evidence="2" key="1">
    <citation type="journal article" date="2014" name="Int. J. Syst. Evol. Microbiol.">
        <title>Complete genome sequence of Corynebacterium casei LMG S-19264T (=DSM 44701T), isolated from a smear-ripened cheese.</title>
        <authorList>
            <consortium name="US DOE Joint Genome Institute (JGI-PGF)"/>
            <person name="Walter F."/>
            <person name="Albersmeier A."/>
            <person name="Kalinowski J."/>
            <person name="Ruckert C."/>
        </authorList>
    </citation>
    <scope>NUCLEOTIDE SEQUENCE</scope>
    <source>
        <strain evidence="2">JCM 19831</strain>
    </source>
</reference>
<dbReference type="Gene3D" id="3.30.420.10">
    <property type="entry name" value="Ribonuclease H-like superfamily/Ribonuclease H"/>
    <property type="match status" value="1"/>
</dbReference>
<dbReference type="PANTHER" id="PTHR46889">
    <property type="entry name" value="TRANSPOSASE INSF FOR INSERTION SEQUENCE IS3B-RELATED"/>
    <property type="match status" value="1"/>
</dbReference>
<dbReference type="InterPro" id="IPR036397">
    <property type="entry name" value="RNaseH_sf"/>
</dbReference>
<protein>
    <recommendedName>
        <fullName evidence="1">Integrase catalytic domain-containing protein</fullName>
    </recommendedName>
</protein>